<sequence>MLFSLVKVTFLLIFITKTASMQLGQKQPILSWPAYYDCGSCIVYWSLIQNMLYASVTNDDEIAMPFIELLYDLDLNYRKIKLPEHFSAPKSFHSTRPMSNPYVIIDQMWQIVDVVTQMKNGHYIKCKTVYESAPESQNIDPNDYGYECGHDLFSHEIVQRSASLARSDKIRNTQLLSSYYGPLYSTELDYKIYPLSREKYQHYAGKKIENTYFIVISPAGEMIDVIAELMGGDFIKCVRTTKSPPEIESDQDLRFGYLCGLEFFDINHVKRTAKLAKAKELHQ</sequence>
<keyword evidence="3" id="KW-1185">Reference proteome</keyword>
<proteinExistence type="predicted"/>
<organism evidence="2 3">
    <name type="scientific">Erysiphe pulchra</name>
    <dbReference type="NCBI Taxonomy" id="225359"/>
    <lineage>
        <taxon>Eukaryota</taxon>
        <taxon>Fungi</taxon>
        <taxon>Dikarya</taxon>
        <taxon>Ascomycota</taxon>
        <taxon>Pezizomycotina</taxon>
        <taxon>Leotiomycetes</taxon>
        <taxon>Erysiphales</taxon>
        <taxon>Erysiphaceae</taxon>
        <taxon>Erysiphe</taxon>
    </lineage>
</organism>
<feature type="signal peptide" evidence="1">
    <location>
        <begin position="1"/>
        <end position="20"/>
    </location>
</feature>
<protein>
    <submittedName>
        <fullName evidence="2">Uncharacterized protein</fullName>
    </submittedName>
</protein>
<comment type="caution">
    <text evidence="2">The sequence shown here is derived from an EMBL/GenBank/DDBJ whole genome shotgun (WGS) entry which is preliminary data.</text>
</comment>
<accession>A0A2S4PNP2</accession>
<feature type="non-terminal residue" evidence="2">
    <location>
        <position position="283"/>
    </location>
</feature>
<evidence type="ECO:0000313" key="2">
    <source>
        <dbReference type="EMBL" id="POS83648.1"/>
    </source>
</evidence>
<name>A0A2S4PNP2_9PEZI</name>
<dbReference type="AlphaFoldDB" id="A0A2S4PNP2"/>
<reference evidence="2 3" key="1">
    <citation type="submission" date="2017-10" db="EMBL/GenBank/DDBJ databases">
        <title>Development of genomic resources for the powdery mildew, Erysiphe pulchra.</title>
        <authorList>
            <person name="Wadl P.A."/>
            <person name="Mack B.M."/>
            <person name="Moore G."/>
            <person name="Beltz S.B."/>
        </authorList>
    </citation>
    <scope>NUCLEOTIDE SEQUENCE [LARGE SCALE GENOMIC DNA]</scope>
    <source>
        <strain evidence="2">Cflorida</strain>
    </source>
</reference>
<gene>
    <name evidence="2" type="ORF">EPUL_004299</name>
</gene>
<dbReference type="EMBL" id="PEDP01001447">
    <property type="protein sequence ID" value="POS83648.1"/>
    <property type="molecule type" value="Genomic_DNA"/>
</dbReference>
<dbReference type="Proteomes" id="UP000237438">
    <property type="component" value="Unassembled WGS sequence"/>
</dbReference>
<evidence type="ECO:0000313" key="3">
    <source>
        <dbReference type="Proteomes" id="UP000237438"/>
    </source>
</evidence>
<keyword evidence="1" id="KW-0732">Signal</keyword>
<evidence type="ECO:0000256" key="1">
    <source>
        <dbReference type="SAM" id="SignalP"/>
    </source>
</evidence>
<feature type="chain" id="PRO_5015503031" evidence="1">
    <location>
        <begin position="21"/>
        <end position="283"/>
    </location>
</feature>